<dbReference type="Proteomes" id="UP000250123">
    <property type="component" value="Chromosome SHEWBE"/>
</dbReference>
<protein>
    <submittedName>
        <fullName evidence="2">Uncharacterized protein</fullName>
    </submittedName>
</protein>
<reference evidence="3" key="1">
    <citation type="submission" date="2018-06" db="EMBL/GenBank/DDBJ databases">
        <authorList>
            <person name="Cea G.-C."/>
            <person name="William W."/>
        </authorList>
    </citation>
    <scope>NUCLEOTIDE SEQUENCE [LARGE SCALE GENOMIC DNA]</scope>
    <source>
        <strain evidence="3">DB21MT-2</strain>
    </source>
</reference>
<evidence type="ECO:0000256" key="1">
    <source>
        <dbReference type="SAM" id="MobiDB-lite"/>
    </source>
</evidence>
<dbReference type="OrthoDB" id="1548078at1236"/>
<gene>
    <name evidence="2" type="ORF">SHEWBE_0607</name>
</gene>
<proteinExistence type="predicted"/>
<feature type="region of interest" description="Disordered" evidence="1">
    <location>
        <begin position="1"/>
        <end position="26"/>
    </location>
</feature>
<name>A0A330LX55_9GAMM</name>
<sequence length="76" mass="8887">MPSKEYSEGLLASSYSDNPYESDSNQFDEFERGQTQKIKRQPCSSFDNGMYEPYESLKGCRIIEHNVAKNYNYKNK</sequence>
<organism evidence="2 3">
    <name type="scientific">Shewanella benthica</name>
    <dbReference type="NCBI Taxonomy" id="43661"/>
    <lineage>
        <taxon>Bacteria</taxon>
        <taxon>Pseudomonadati</taxon>
        <taxon>Pseudomonadota</taxon>
        <taxon>Gammaproteobacteria</taxon>
        <taxon>Alteromonadales</taxon>
        <taxon>Shewanellaceae</taxon>
        <taxon>Shewanella</taxon>
    </lineage>
</organism>
<evidence type="ECO:0000313" key="3">
    <source>
        <dbReference type="Proteomes" id="UP000250123"/>
    </source>
</evidence>
<accession>A0A330LX55</accession>
<dbReference type="RefSeq" id="WP_112351417.1">
    <property type="nucleotide sequence ID" value="NZ_LS483452.1"/>
</dbReference>
<dbReference type="AlphaFoldDB" id="A0A330LX55"/>
<feature type="compositionally biased region" description="Polar residues" evidence="1">
    <location>
        <begin position="13"/>
        <end position="26"/>
    </location>
</feature>
<evidence type="ECO:0000313" key="2">
    <source>
        <dbReference type="EMBL" id="SQH74592.1"/>
    </source>
</evidence>
<dbReference type="EMBL" id="LS483452">
    <property type="protein sequence ID" value="SQH74592.1"/>
    <property type="molecule type" value="Genomic_DNA"/>
</dbReference>
<dbReference type="KEGG" id="sbk:SHEWBE_0607"/>